<evidence type="ECO:0000256" key="9">
    <source>
        <dbReference type="ARBA" id="ARBA00023136"/>
    </source>
</evidence>
<evidence type="ECO:0000256" key="5">
    <source>
        <dbReference type="ARBA" id="ARBA00022692"/>
    </source>
</evidence>
<dbReference type="AlphaFoldDB" id="A0A6J7J1V4"/>
<gene>
    <name evidence="13" type="ORF">UFOPK1392_00774</name>
    <name evidence="14" type="ORF">UFOPK3733_01009</name>
</gene>
<sequence>MTEHSDATEDHEDFGAAVNDELLLLEHGAGFDDTTALEHERNAVEAEKKARALAVLRRGLSESPELRQGLRLTLLMAMIGAAGRLTIPVLVQQVIDKGLLADEGFRPGFTLVACGGAALIIVAVTFLTRFTYIRLVTAAEAMLRNLRVRAFAHVHRLSMADHEDTRRGELTARVTSDIETIARFVQYGAIAWIVDSVVVIGTLTVMCFYAWQLAVITVVVATPILPLFRLMQRRQLKAYTTVRTRVSATMGEMSEAVQGAAPIRAYGMQRRARRRLDVAIDGQYRSEMGAAKWFAFMFPLGDAFGGFALASVAMAGVWWGSEWGLNAGSLVACLFLVQLILGPIAEIGEILDQTQTAIAGWSKVLELLDRPIELVEPTDGVALPPGPLSVHADDVGFTYRTGGAVLRDVTVEIPAGASVAIVGETGSGKSTFAKLLSRLADPTVGSMAIGGVAMPRIDPKSRAERIRMVPQDGFVFDTSLGENIAMGRPGATLDDVRAAVAELGLSDWVDGLPRGLETEVGERGEGLSVGERQLVALARAQLADPGLLILDEATSAVDPRTERTLTTALHRLAEGRTTVSVAHRLSTAEQADLVMVFDAGELVELGSHAELVALGGRYAELYRSWLGNTGQQI</sequence>
<dbReference type="InterPro" id="IPR039421">
    <property type="entry name" value="Type_1_exporter"/>
</dbReference>
<feature type="transmembrane region" description="Helical" evidence="10">
    <location>
        <begin position="184"/>
        <end position="203"/>
    </location>
</feature>
<evidence type="ECO:0000256" key="3">
    <source>
        <dbReference type="ARBA" id="ARBA00022475"/>
    </source>
</evidence>
<feature type="transmembrane region" description="Helical" evidence="10">
    <location>
        <begin position="72"/>
        <end position="95"/>
    </location>
</feature>
<evidence type="ECO:0000313" key="13">
    <source>
        <dbReference type="EMBL" id="CAB4323030.1"/>
    </source>
</evidence>
<evidence type="ECO:0000256" key="6">
    <source>
        <dbReference type="ARBA" id="ARBA00022741"/>
    </source>
</evidence>
<dbReference type="PROSITE" id="PS50929">
    <property type="entry name" value="ABC_TM1F"/>
    <property type="match status" value="1"/>
</dbReference>
<keyword evidence="7" id="KW-0067">ATP-binding</keyword>
<feature type="domain" description="ABC transmembrane type-1" evidence="12">
    <location>
        <begin position="72"/>
        <end position="356"/>
    </location>
</feature>
<dbReference type="GO" id="GO:0016020">
    <property type="term" value="C:membrane"/>
    <property type="evidence" value="ECO:0007669"/>
    <property type="project" value="UniProtKB-SubCell"/>
</dbReference>
<dbReference type="GO" id="GO:0034040">
    <property type="term" value="F:ATPase-coupled lipid transmembrane transporter activity"/>
    <property type="evidence" value="ECO:0007669"/>
    <property type="project" value="TreeGrafter"/>
</dbReference>
<proteinExistence type="predicted"/>
<dbReference type="CDD" id="cd07346">
    <property type="entry name" value="ABC_6TM_exporters"/>
    <property type="match status" value="1"/>
</dbReference>
<reference evidence="14" key="1">
    <citation type="submission" date="2020-05" db="EMBL/GenBank/DDBJ databases">
        <authorList>
            <person name="Chiriac C."/>
            <person name="Salcher M."/>
            <person name="Ghai R."/>
            <person name="Kavagutti S V."/>
        </authorList>
    </citation>
    <scope>NUCLEOTIDE SEQUENCE</scope>
</reference>
<accession>A0A6J7J1V4</accession>
<keyword evidence="5 10" id="KW-0812">Transmembrane</keyword>
<dbReference type="PANTHER" id="PTHR24221">
    <property type="entry name" value="ATP-BINDING CASSETTE SUB-FAMILY B"/>
    <property type="match status" value="1"/>
</dbReference>
<feature type="transmembrane region" description="Helical" evidence="10">
    <location>
        <begin position="209"/>
        <end position="228"/>
    </location>
</feature>
<evidence type="ECO:0000256" key="4">
    <source>
        <dbReference type="ARBA" id="ARBA00022519"/>
    </source>
</evidence>
<dbReference type="EMBL" id="CAEMXZ010000024">
    <property type="protein sequence ID" value="CAB4323030.1"/>
    <property type="molecule type" value="Genomic_DNA"/>
</dbReference>
<evidence type="ECO:0000259" key="11">
    <source>
        <dbReference type="PROSITE" id="PS50893"/>
    </source>
</evidence>
<dbReference type="InterPro" id="IPR011527">
    <property type="entry name" value="ABC1_TM_dom"/>
</dbReference>
<evidence type="ECO:0000259" key="12">
    <source>
        <dbReference type="PROSITE" id="PS50929"/>
    </source>
</evidence>
<dbReference type="PANTHER" id="PTHR24221:SF654">
    <property type="entry name" value="ATP-BINDING CASSETTE SUB-FAMILY B MEMBER 6"/>
    <property type="match status" value="1"/>
</dbReference>
<keyword evidence="6" id="KW-0547">Nucleotide-binding</keyword>
<dbReference type="Pfam" id="PF00005">
    <property type="entry name" value="ABC_tran"/>
    <property type="match status" value="1"/>
</dbReference>
<dbReference type="InterPro" id="IPR036640">
    <property type="entry name" value="ABC1_TM_sf"/>
</dbReference>
<evidence type="ECO:0000313" key="14">
    <source>
        <dbReference type="EMBL" id="CAB4936597.1"/>
    </source>
</evidence>
<evidence type="ECO:0000256" key="10">
    <source>
        <dbReference type="SAM" id="Phobius"/>
    </source>
</evidence>
<dbReference type="InterPro" id="IPR027417">
    <property type="entry name" value="P-loop_NTPase"/>
</dbReference>
<dbReference type="FunFam" id="3.40.50.300:FF:001001">
    <property type="entry name" value="Multidrug ABC transporter ATP-binding protein"/>
    <property type="match status" value="1"/>
</dbReference>
<dbReference type="GO" id="GO:0140359">
    <property type="term" value="F:ABC-type transporter activity"/>
    <property type="evidence" value="ECO:0007669"/>
    <property type="project" value="InterPro"/>
</dbReference>
<keyword evidence="4" id="KW-0997">Cell inner membrane</keyword>
<evidence type="ECO:0000256" key="7">
    <source>
        <dbReference type="ARBA" id="ARBA00022840"/>
    </source>
</evidence>
<dbReference type="GO" id="GO:0016887">
    <property type="term" value="F:ATP hydrolysis activity"/>
    <property type="evidence" value="ECO:0007669"/>
    <property type="project" value="InterPro"/>
</dbReference>
<dbReference type="Gene3D" id="3.40.50.300">
    <property type="entry name" value="P-loop containing nucleotide triphosphate hydrolases"/>
    <property type="match status" value="1"/>
</dbReference>
<keyword evidence="8 10" id="KW-1133">Transmembrane helix</keyword>
<keyword evidence="2" id="KW-0813">Transport</keyword>
<dbReference type="EMBL" id="CAFBNC010000042">
    <property type="protein sequence ID" value="CAB4936597.1"/>
    <property type="molecule type" value="Genomic_DNA"/>
</dbReference>
<feature type="domain" description="ABC transporter" evidence="11">
    <location>
        <begin position="390"/>
        <end position="624"/>
    </location>
</feature>
<feature type="transmembrane region" description="Helical" evidence="10">
    <location>
        <begin position="325"/>
        <end position="345"/>
    </location>
</feature>
<dbReference type="Gene3D" id="1.20.1560.10">
    <property type="entry name" value="ABC transporter type 1, transmembrane domain"/>
    <property type="match status" value="1"/>
</dbReference>
<evidence type="ECO:0000256" key="2">
    <source>
        <dbReference type="ARBA" id="ARBA00022448"/>
    </source>
</evidence>
<protein>
    <submittedName>
        <fullName evidence="14">Unannotated protein</fullName>
    </submittedName>
</protein>
<evidence type="ECO:0000256" key="1">
    <source>
        <dbReference type="ARBA" id="ARBA00004141"/>
    </source>
</evidence>
<comment type="subcellular location">
    <subcellularLocation>
        <location evidence="1">Membrane</location>
        <topology evidence="1">Multi-pass membrane protein</topology>
    </subcellularLocation>
</comment>
<dbReference type="SUPFAM" id="SSF90123">
    <property type="entry name" value="ABC transporter transmembrane region"/>
    <property type="match status" value="1"/>
</dbReference>
<keyword evidence="3" id="KW-1003">Cell membrane</keyword>
<feature type="transmembrane region" description="Helical" evidence="10">
    <location>
        <begin position="107"/>
        <end position="127"/>
    </location>
</feature>
<dbReference type="InterPro" id="IPR003593">
    <property type="entry name" value="AAA+_ATPase"/>
</dbReference>
<dbReference type="Pfam" id="PF00664">
    <property type="entry name" value="ABC_membrane"/>
    <property type="match status" value="1"/>
</dbReference>
<dbReference type="GO" id="GO:0005524">
    <property type="term" value="F:ATP binding"/>
    <property type="evidence" value="ECO:0007669"/>
    <property type="project" value="UniProtKB-KW"/>
</dbReference>
<evidence type="ECO:0000256" key="8">
    <source>
        <dbReference type="ARBA" id="ARBA00022989"/>
    </source>
</evidence>
<keyword evidence="9 10" id="KW-0472">Membrane</keyword>
<dbReference type="SUPFAM" id="SSF52540">
    <property type="entry name" value="P-loop containing nucleoside triphosphate hydrolases"/>
    <property type="match status" value="1"/>
</dbReference>
<feature type="transmembrane region" description="Helical" evidence="10">
    <location>
        <begin position="293"/>
        <end position="319"/>
    </location>
</feature>
<dbReference type="SMART" id="SM00382">
    <property type="entry name" value="AAA"/>
    <property type="match status" value="1"/>
</dbReference>
<dbReference type="PROSITE" id="PS50893">
    <property type="entry name" value="ABC_TRANSPORTER_2"/>
    <property type="match status" value="1"/>
</dbReference>
<dbReference type="InterPro" id="IPR003439">
    <property type="entry name" value="ABC_transporter-like_ATP-bd"/>
</dbReference>
<name>A0A6J7J1V4_9ZZZZ</name>
<organism evidence="14">
    <name type="scientific">freshwater metagenome</name>
    <dbReference type="NCBI Taxonomy" id="449393"/>
    <lineage>
        <taxon>unclassified sequences</taxon>
        <taxon>metagenomes</taxon>
        <taxon>ecological metagenomes</taxon>
    </lineage>
</organism>